<dbReference type="Gene3D" id="3.40.1050.10">
    <property type="entry name" value="Carbonic anhydrase"/>
    <property type="match status" value="1"/>
</dbReference>
<comment type="cofactor">
    <cofactor evidence="1">
        <name>Zn(2+)</name>
        <dbReference type="ChEBI" id="CHEBI:29105"/>
    </cofactor>
</comment>
<dbReference type="InterPro" id="IPR015892">
    <property type="entry name" value="Carbonic_anhydrase_CS"/>
</dbReference>
<comment type="function">
    <text evidence="8">Reversible hydration of carbon dioxide.</text>
</comment>
<evidence type="ECO:0000256" key="3">
    <source>
        <dbReference type="ARBA" id="ARBA00012925"/>
    </source>
</evidence>
<gene>
    <name evidence="9" type="primary">can</name>
    <name evidence="9" type="ORF">ACFOOG_03115</name>
</gene>
<keyword evidence="6 8" id="KW-0456">Lyase</keyword>
<evidence type="ECO:0000256" key="2">
    <source>
        <dbReference type="ARBA" id="ARBA00006217"/>
    </source>
</evidence>
<dbReference type="Proteomes" id="UP001595617">
    <property type="component" value="Unassembled WGS sequence"/>
</dbReference>
<comment type="catalytic activity">
    <reaction evidence="7 8">
        <text>hydrogencarbonate + H(+) = CO2 + H2O</text>
        <dbReference type="Rhea" id="RHEA:10748"/>
        <dbReference type="ChEBI" id="CHEBI:15377"/>
        <dbReference type="ChEBI" id="CHEBI:15378"/>
        <dbReference type="ChEBI" id="CHEBI:16526"/>
        <dbReference type="ChEBI" id="CHEBI:17544"/>
        <dbReference type="EC" id="4.2.1.1"/>
    </reaction>
</comment>
<protein>
    <recommendedName>
        <fullName evidence="3 8">Carbonic anhydrase</fullName>
        <ecNumber evidence="3 8">4.2.1.1</ecNumber>
    </recommendedName>
    <alternativeName>
        <fullName evidence="8">Carbonate dehydratase</fullName>
    </alternativeName>
</protein>
<dbReference type="CDD" id="cd00883">
    <property type="entry name" value="beta_CA_cladeA"/>
    <property type="match status" value="1"/>
</dbReference>
<evidence type="ECO:0000256" key="6">
    <source>
        <dbReference type="ARBA" id="ARBA00023239"/>
    </source>
</evidence>
<dbReference type="PANTHER" id="PTHR11002:SF76">
    <property type="entry name" value="CARBONIC ANHYDRASE"/>
    <property type="match status" value="1"/>
</dbReference>
<dbReference type="SMART" id="SM00947">
    <property type="entry name" value="Pro_CA"/>
    <property type="match status" value="1"/>
</dbReference>
<keyword evidence="4" id="KW-0479">Metal-binding</keyword>
<evidence type="ECO:0000256" key="8">
    <source>
        <dbReference type="RuleBase" id="RU003956"/>
    </source>
</evidence>
<organism evidence="9 10">
    <name type="scientific">Saccharospirillum mangrovi</name>
    <dbReference type="NCBI Taxonomy" id="2161747"/>
    <lineage>
        <taxon>Bacteria</taxon>
        <taxon>Pseudomonadati</taxon>
        <taxon>Pseudomonadota</taxon>
        <taxon>Gammaproteobacteria</taxon>
        <taxon>Oceanospirillales</taxon>
        <taxon>Saccharospirillaceae</taxon>
        <taxon>Saccharospirillum</taxon>
    </lineage>
</organism>
<comment type="similarity">
    <text evidence="2 8">Belongs to the beta-class carbonic anhydrase family.</text>
</comment>
<dbReference type="PROSITE" id="PS00704">
    <property type="entry name" value="PROK_CO2_ANHYDRASE_1"/>
    <property type="match status" value="1"/>
</dbReference>
<keyword evidence="5 8" id="KW-0862">Zinc</keyword>
<name>A0ABV7ZUG1_9GAMM</name>
<dbReference type="InterPro" id="IPR036874">
    <property type="entry name" value="Carbonic_anhydrase_sf"/>
</dbReference>
<dbReference type="SUPFAM" id="SSF53056">
    <property type="entry name" value="beta-carbonic anhydrase, cab"/>
    <property type="match status" value="1"/>
</dbReference>
<dbReference type="RefSeq" id="WP_380693248.1">
    <property type="nucleotide sequence ID" value="NZ_JBHRYR010000002.1"/>
</dbReference>
<evidence type="ECO:0000256" key="4">
    <source>
        <dbReference type="ARBA" id="ARBA00022723"/>
    </source>
</evidence>
<evidence type="ECO:0000256" key="1">
    <source>
        <dbReference type="ARBA" id="ARBA00001947"/>
    </source>
</evidence>
<dbReference type="InterPro" id="IPR001765">
    <property type="entry name" value="Carbonic_anhydrase"/>
</dbReference>
<dbReference type="EMBL" id="JBHRYR010000002">
    <property type="protein sequence ID" value="MFC3851815.1"/>
    <property type="molecule type" value="Genomic_DNA"/>
</dbReference>
<dbReference type="EC" id="4.2.1.1" evidence="3 8"/>
<reference evidence="10" key="1">
    <citation type="journal article" date="2019" name="Int. J. Syst. Evol. Microbiol.">
        <title>The Global Catalogue of Microorganisms (GCM) 10K type strain sequencing project: providing services to taxonomists for standard genome sequencing and annotation.</title>
        <authorList>
            <consortium name="The Broad Institute Genomics Platform"/>
            <consortium name="The Broad Institute Genome Sequencing Center for Infectious Disease"/>
            <person name="Wu L."/>
            <person name="Ma J."/>
        </authorList>
    </citation>
    <scope>NUCLEOTIDE SEQUENCE [LARGE SCALE GENOMIC DNA]</scope>
    <source>
        <strain evidence="10">IBRC 10765</strain>
    </source>
</reference>
<sequence length="217" mass="24047">MNNLNHLLTANQAWAATKLEGDPDYFARLAAQQKPEILWIGCSDSRVPANEIVNLPPGEIFVQRNIANQVIHTDINCLSVVQYAVDILKVKHVIVAGHYGCGGVQAALTNEEYGIVDNWLRSIKDLYAKHESSLKGLPANKLLDRMCELNVVEQVNNLAKTKAVQRAWARGQELHLHGWIYAIQDGILQDLEVTQSGAEALPAIYHMNTTEQMKTGG</sequence>
<keyword evidence="10" id="KW-1185">Reference proteome</keyword>
<evidence type="ECO:0000313" key="10">
    <source>
        <dbReference type="Proteomes" id="UP001595617"/>
    </source>
</evidence>
<evidence type="ECO:0000256" key="5">
    <source>
        <dbReference type="ARBA" id="ARBA00022833"/>
    </source>
</evidence>
<evidence type="ECO:0000313" key="9">
    <source>
        <dbReference type="EMBL" id="MFC3851815.1"/>
    </source>
</evidence>
<proteinExistence type="inferred from homology"/>
<dbReference type="Pfam" id="PF00484">
    <property type="entry name" value="Pro_CA"/>
    <property type="match status" value="1"/>
</dbReference>
<dbReference type="NCBIfam" id="NF007756">
    <property type="entry name" value="PRK10437.1"/>
    <property type="match status" value="1"/>
</dbReference>
<dbReference type="PANTHER" id="PTHR11002">
    <property type="entry name" value="CARBONIC ANHYDRASE"/>
    <property type="match status" value="1"/>
</dbReference>
<evidence type="ECO:0000256" key="7">
    <source>
        <dbReference type="ARBA" id="ARBA00048348"/>
    </source>
</evidence>
<comment type="caution">
    <text evidence="9">The sequence shown here is derived from an EMBL/GenBank/DDBJ whole genome shotgun (WGS) entry which is preliminary data.</text>
</comment>
<dbReference type="PROSITE" id="PS00705">
    <property type="entry name" value="PROK_CO2_ANHYDRASE_2"/>
    <property type="match status" value="1"/>
</dbReference>
<accession>A0ABV7ZUG1</accession>